<dbReference type="GO" id="GO:0003676">
    <property type="term" value="F:nucleic acid binding"/>
    <property type="evidence" value="ECO:0007669"/>
    <property type="project" value="InterPro"/>
</dbReference>
<evidence type="ECO:0000313" key="1">
    <source>
        <dbReference type="EMBL" id="EPQ61299.1"/>
    </source>
</evidence>
<sequence>GLAKGMKQVLLECGLWTEGTLLKCHDGCNCERTACCATRIIELQPDFKAQSSLVQEVIEASGHVCIFLPKFHCELNSIEFFWGAVKKYLQEHYNYTFNMLKEKLHKALTS</sequence>
<keyword evidence="2" id="KW-1185">Reference proteome</keyword>
<dbReference type="KEGG" id="gtr:GLOTRDRAFT_20508"/>
<accession>S7S5M4</accession>
<protein>
    <recommendedName>
        <fullName evidence="3">Tc1-like transposase DDE domain-containing protein</fullName>
    </recommendedName>
</protein>
<dbReference type="Proteomes" id="UP000030669">
    <property type="component" value="Unassembled WGS sequence"/>
</dbReference>
<dbReference type="InterPro" id="IPR036397">
    <property type="entry name" value="RNaseH_sf"/>
</dbReference>
<proteinExistence type="predicted"/>
<dbReference type="AlphaFoldDB" id="S7S5M4"/>
<feature type="non-terminal residue" evidence="1">
    <location>
        <position position="110"/>
    </location>
</feature>
<dbReference type="GeneID" id="19305011"/>
<dbReference type="OMA" id="GHICIFY"/>
<evidence type="ECO:0008006" key="3">
    <source>
        <dbReference type="Google" id="ProtNLM"/>
    </source>
</evidence>
<reference evidence="1 2" key="1">
    <citation type="journal article" date="2012" name="Science">
        <title>The Paleozoic origin of enzymatic lignin decomposition reconstructed from 31 fungal genomes.</title>
        <authorList>
            <person name="Floudas D."/>
            <person name="Binder M."/>
            <person name="Riley R."/>
            <person name="Barry K."/>
            <person name="Blanchette R.A."/>
            <person name="Henrissat B."/>
            <person name="Martinez A.T."/>
            <person name="Otillar R."/>
            <person name="Spatafora J.W."/>
            <person name="Yadav J.S."/>
            <person name="Aerts A."/>
            <person name="Benoit I."/>
            <person name="Boyd A."/>
            <person name="Carlson A."/>
            <person name="Copeland A."/>
            <person name="Coutinho P.M."/>
            <person name="de Vries R.P."/>
            <person name="Ferreira P."/>
            <person name="Findley K."/>
            <person name="Foster B."/>
            <person name="Gaskell J."/>
            <person name="Glotzer D."/>
            <person name="Gorecki P."/>
            <person name="Heitman J."/>
            <person name="Hesse C."/>
            <person name="Hori C."/>
            <person name="Igarashi K."/>
            <person name="Jurgens J.A."/>
            <person name="Kallen N."/>
            <person name="Kersten P."/>
            <person name="Kohler A."/>
            <person name="Kuees U."/>
            <person name="Kumar T.K.A."/>
            <person name="Kuo A."/>
            <person name="LaButti K."/>
            <person name="Larrondo L.F."/>
            <person name="Lindquist E."/>
            <person name="Ling A."/>
            <person name="Lombard V."/>
            <person name="Lucas S."/>
            <person name="Lundell T."/>
            <person name="Martin R."/>
            <person name="McLaughlin D.J."/>
            <person name="Morgenstern I."/>
            <person name="Morin E."/>
            <person name="Murat C."/>
            <person name="Nagy L.G."/>
            <person name="Nolan M."/>
            <person name="Ohm R.A."/>
            <person name="Patyshakuliyeva A."/>
            <person name="Rokas A."/>
            <person name="Ruiz-Duenas F.J."/>
            <person name="Sabat G."/>
            <person name="Salamov A."/>
            <person name="Samejima M."/>
            <person name="Schmutz J."/>
            <person name="Slot J.C."/>
            <person name="St John F."/>
            <person name="Stenlid J."/>
            <person name="Sun H."/>
            <person name="Sun S."/>
            <person name="Syed K."/>
            <person name="Tsang A."/>
            <person name="Wiebenga A."/>
            <person name="Young D."/>
            <person name="Pisabarro A."/>
            <person name="Eastwood D.C."/>
            <person name="Martin F."/>
            <person name="Cullen D."/>
            <person name="Grigoriev I.V."/>
            <person name="Hibbett D.S."/>
        </authorList>
    </citation>
    <scope>NUCLEOTIDE SEQUENCE [LARGE SCALE GENOMIC DNA]</scope>
    <source>
        <strain evidence="1 2">ATCC 11539</strain>
    </source>
</reference>
<dbReference type="OrthoDB" id="2416294at2759"/>
<dbReference type="HOGENOM" id="CLU_005726_9_1_1"/>
<organism evidence="1 2">
    <name type="scientific">Gloeophyllum trabeum (strain ATCC 11539 / FP-39264 / Madison 617)</name>
    <name type="common">Brown rot fungus</name>
    <dbReference type="NCBI Taxonomy" id="670483"/>
    <lineage>
        <taxon>Eukaryota</taxon>
        <taxon>Fungi</taxon>
        <taxon>Dikarya</taxon>
        <taxon>Basidiomycota</taxon>
        <taxon>Agaricomycotina</taxon>
        <taxon>Agaricomycetes</taxon>
        <taxon>Gloeophyllales</taxon>
        <taxon>Gloeophyllaceae</taxon>
        <taxon>Gloeophyllum</taxon>
    </lineage>
</organism>
<gene>
    <name evidence="1" type="ORF">GLOTRDRAFT_20508</name>
</gene>
<dbReference type="EMBL" id="KB469296">
    <property type="protein sequence ID" value="EPQ61299.1"/>
    <property type="molecule type" value="Genomic_DNA"/>
</dbReference>
<dbReference type="Gene3D" id="3.30.420.10">
    <property type="entry name" value="Ribonuclease H-like superfamily/Ribonuclease H"/>
    <property type="match status" value="1"/>
</dbReference>
<evidence type="ECO:0000313" key="2">
    <source>
        <dbReference type="Proteomes" id="UP000030669"/>
    </source>
</evidence>
<dbReference type="PANTHER" id="PTHR35871">
    <property type="entry name" value="EXPRESSED PROTEIN"/>
    <property type="match status" value="1"/>
</dbReference>
<feature type="non-terminal residue" evidence="1">
    <location>
        <position position="1"/>
    </location>
</feature>
<dbReference type="PANTHER" id="PTHR35871:SF1">
    <property type="entry name" value="CXC1-LIKE CYSTEINE CLUSTER ASSOCIATED WITH KDZ TRANSPOSASES DOMAIN-CONTAINING PROTEIN"/>
    <property type="match status" value="1"/>
</dbReference>
<name>S7S5M4_GLOTA</name>
<dbReference type="RefSeq" id="XP_007860129.1">
    <property type="nucleotide sequence ID" value="XM_007861938.1"/>
</dbReference>